<feature type="region of interest" description="Disordered" evidence="1">
    <location>
        <begin position="74"/>
        <end position="96"/>
    </location>
</feature>
<dbReference type="Gene3D" id="3.40.50.720">
    <property type="entry name" value="NAD(P)-binding Rossmann-like Domain"/>
    <property type="match status" value="1"/>
</dbReference>
<accession>A0ABV5V080</accession>
<organism evidence="2 3">
    <name type="scientific">Ornithinimicrobium kibberense</name>
    <dbReference type="NCBI Taxonomy" id="282060"/>
    <lineage>
        <taxon>Bacteria</taxon>
        <taxon>Bacillati</taxon>
        <taxon>Actinomycetota</taxon>
        <taxon>Actinomycetes</taxon>
        <taxon>Micrococcales</taxon>
        <taxon>Ornithinimicrobiaceae</taxon>
        <taxon>Ornithinimicrobium</taxon>
    </lineage>
</organism>
<evidence type="ECO:0008006" key="4">
    <source>
        <dbReference type="Google" id="ProtNLM"/>
    </source>
</evidence>
<sequence>MTSRATPRTGRTVPLPDPATAATWQVGVGPGAVVVHLSPGGDTGGQRRTTSEAPAGPASEPLSCVLPLAQALAQGAGPPDVAGPAPARAPEVDADPAGGLGTAVRVRGAGPIARRLRRTLAPVLLDGEDEDGRAPEVAVHQHVVPPDVGLAAARSGRTVLPVVVQPRRVVVGPVTVPTGPCLHCLDLHRRDRDPRWAVVATHLGHPVEQVRPTPVPEVLQAAAEGLVLLLLEAVRDRRPVQPGLTHEVGLQTPHVVTRRWPVHPACPWHPGDPGDPG</sequence>
<protein>
    <recommendedName>
        <fullName evidence="4">Bacteriocin biosynthesis cyclodehydratase domain-containing protein</fullName>
    </recommendedName>
</protein>
<reference evidence="2 3" key="1">
    <citation type="submission" date="2024-09" db="EMBL/GenBank/DDBJ databases">
        <authorList>
            <person name="Sun Q."/>
            <person name="Mori K."/>
        </authorList>
    </citation>
    <scope>NUCLEOTIDE SEQUENCE [LARGE SCALE GENOMIC DNA]</scope>
    <source>
        <strain evidence="2 3">JCM 12763</strain>
    </source>
</reference>
<dbReference type="EMBL" id="JBHMAX010000007">
    <property type="protein sequence ID" value="MFB9731208.1"/>
    <property type="molecule type" value="Genomic_DNA"/>
</dbReference>
<dbReference type="RefSeq" id="WP_141337849.1">
    <property type="nucleotide sequence ID" value="NZ_JBHMAX010000007.1"/>
</dbReference>
<evidence type="ECO:0000313" key="3">
    <source>
        <dbReference type="Proteomes" id="UP001589613"/>
    </source>
</evidence>
<keyword evidence="3" id="KW-1185">Reference proteome</keyword>
<gene>
    <name evidence="2" type="ORF">ACFFN0_04020</name>
</gene>
<feature type="region of interest" description="Disordered" evidence="1">
    <location>
        <begin position="37"/>
        <end position="60"/>
    </location>
</feature>
<proteinExistence type="predicted"/>
<evidence type="ECO:0000313" key="2">
    <source>
        <dbReference type="EMBL" id="MFB9731208.1"/>
    </source>
</evidence>
<name>A0ABV5V080_9MICO</name>
<feature type="compositionally biased region" description="Low complexity" evidence="1">
    <location>
        <begin position="74"/>
        <end position="89"/>
    </location>
</feature>
<dbReference type="Proteomes" id="UP001589613">
    <property type="component" value="Unassembled WGS sequence"/>
</dbReference>
<evidence type="ECO:0000256" key="1">
    <source>
        <dbReference type="SAM" id="MobiDB-lite"/>
    </source>
</evidence>
<comment type="caution">
    <text evidence="2">The sequence shown here is derived from an EMBL/GenBank/DDBJ whole genome shotgun (WGS) entry which is preliminary data.</text>
</comment>